<evidence type="ECO:0000313" key="3">
    <source>
        <dbReference type="EMBL" id="KKQ83493.1"/>
    </source>
</evidence>
<name>A0A0G0KUY1_9BACT</name>
<evidence type="ECO:0000313" key="4">
    <source>
        <dbReference type="Proteomes" id="UP000034710"/>
    </source>
</evidence>
<dbReference type="GO" id="GO:0004377">
    <property type="term" value="F:GDP-Man:Man(3)GlcNAc(2)-PP-Dol alpha-1,2-mannosyltransferase activity"/>
    <property type="evidence" value="ECO:0007669"/>
    <property type="project" value="InterPro"/>
</dbReference>
<dbReference type="GO" id="GO:0016020">
    <property type="term" value="C:membrane"/>
    <property type="evidence" value="ECO:0007669"/>
    <property type="project" value="TreeGrafter"/>
</dbReference>
<proteinExistence type="predicted"/>
<comment type="caution">
    <text evidence="3">The sequence shown here is derived from an EMBL/GenBank/DDBJ whole genome shotgun (WGS) entry which is preliminary data.</text>
</comment>
<feature type="domain" description="Glycosyl transferase family 1" evidence="1">
    <location>
        <begin position="158"/>
        <end position="329"/>
    </location>
</feature>
<feature type="domain" description="Glycosyltransferase subfamily 4-like N-terminal" evidence="2">
    <location>
        <begin position="14"/>
        <end position="155"/>
    </location>
</feature>
<dbReference type="SUPFAM" id="SSF53756">
    <property type="entry name" value="UDP-Glycosyltransferase/glycogen phosphorylase"/>
    <property type="match status" value="1"/>
</dbReference>
<evidence type="ECO:0008006" key="5">
    <source>
        <dbReference type="Google" id="ProtNLM"/>
    </source>
</evidence>
<dbReference type="InterPro" id="IPR028098">
    <property type="entry name" value="Glyco_trans_4-like_N"/>
</dbReference>
<dbReference type="EMBL" id="LBVJ01000021">
    <property type="protein sequence ID" value="KKQ83493.1"/>
    <property type="molecule type" value="Genomic_DNA"/>
</dbReference>
<evidence type="ECO:0000259" key="1">
    <source>
        <dbReference type="Pfam" id="PF00534"/>
    </source>
</evidence>
<dbReference type="AlphaFoldDB" id="A0A0G0KUY1"/>
<evidence type="ECO:0000259" key="2">
    <source>
        <dbReference type="Pfam" id="PF13439"/>
    </source>
</evidence>
<accession>A0A0G0KUY1</accession>
<dbReference type="PANTHER" id="PTHR45919:SF1">
    <property type="entry name" value="GDP-MAN:MAN(3)GLCNAC(2)-PP-DOL ALPHA-1,2-MANNOSYLTRANSFERASE"/>
    <property type="match status" value="1"/>
</dbReference>
<dbReference type="Pfam" id="PF13439">
    <property type="entry name" value="Glyco_transf_4"/>
    <property type="match status" value="1"/>
</dbReference>
<dbReference type="GO" id="GO:0006487">
    <property type="term" value="P:protein N-linked glycosylation"/>
    <property type="evidence" value="ECO:0007669"/>
    <property type="project" value="TreeGrafter"/>
</dbReference>
<reference evidence="3 4" key="1">
    <citation type="journal article" date="2015" name="Nature">
        <title>rRNA introns, odd ribosomes, and small enigmatic genomes across a large radiation of phyla.</title>
        <authorList>
            <person name="Brown C.T."/>
            <person name="Hug L.A."/>
            <person name="Thomas B.C."/>
            <person name="Sharon I."/>
            <person name="Castelle C.J."/>
            <person name="Singh A."/>
            <person name="Wilkins M.J."/>
            <person name="Williams K.H."/>
            <person name="Banfield J.F."/>
        </authorList>
    </citation>
    <scope>NUCLEOTIDE SEQUENCE [LARGE SCALE GENOMIC DNA]</scope>
</reference>
<gene>
    <name evidence="3" type="ORF">UT06_C0021G0004</name>
</gene>
<dbReference type="Gene3D" id="3.40.50.2000">
    <property type="entry name" value="Glycogen Phosphorylase B"/>
    <property type="match status" value="2"/>
</dbReference>
<organism evidence="3 4">
    <name type="scientific">Candidatus Woesebacteria bacterium GW2011_GWA1_38_8</name>
    <dbReference type="NCBI Taxonomy" id="1618547"/>
    <lineage>
        <taxon>Bacteria</taxon>
        <taxon>Candidatus Woeseibacteriota</taxon>
    </lineage>
</organism>
<dbReference type="PANTHER" id="PTHR45919">
    <property type="entry name" value="GDP-MAN:MAN(3)GLCNAC(2)-PP-DOL ALPHA-1,2-MANNOSYLTRANSFERASE"/>
    <property type="match status" value="1"/>
</dbReference>
<dbReference type="InterPro" id="IPR001296">
    <property type="entry name" value="Glyco_trans_1"/>
</dbReference>
<protein>
    <recommendedName>
        <fullName evidence="5">Glycosyl transferase family 1 domain-containing protein</fullName>
    </recommendedName>
</protein>
<sequence length="350" mass="39942">MKIGFYSPYLDSLGGGERYVLTLAAHWAGTHDVSVFWDDRTILQKAKNRFGIDLSRVRTAENVFRTRNIFKKMVVSRGYDLIFFLTDGSIPTTFARRNILHFQVPFTDVKGDSLMNKMKLYRVKKVICNSQFTKKVIDKEYRINSIVVYPPCDTTKIKPKRKENIILSVGRFSQLLQSKHQDILIEVFIKLIKKGVTDWKLVLAGGSGVGGVEYLDGLKKEAEKYPIEFHEDPDYKEIIELYGRSKIFWSASGYAENEQRNPEKVEHFGIALIEAMAGGCVPVVLNAGGHKEIIGENNGYLWSKRAEVVRITRDLITDGKLLRNVSKNAIVSSKTFGYERFKESVEKILQ</sequence>
<dbReference type="Pfam" id="PF00534">
    <property type="entry name" value="Glycos_transf_1"/>
    <property type="match status" value="1"/>
</dbReference>
<dbReference type="Proteomes" id="UP000034710">
    <property type="component" value="Unassembled WGS sequence"/>
</dbReference>
<dbReference type="InterPro" id="IPR038013">
    <property type="entry name" value="ALG11"/>
</dbReference>